<dbReference type="Proteomes" id="UP000001477">
    <property type="component" value="Chromosome"/>
</dbReference>
<dbReference type="EMBL" id="CP001107">
    <property type="protein sequence ID" value="ACR77407.1"/>
    <property type="molecule type" value="Genomic_DNA"/>
</dbReference>
<dbReference type="AlphaFoldDB" id="C4ZEE4"/>
<organism evidence="2 3">
    <name type="scientific">Agathobacter rectalis (strain ATCC 33656 / DSM 3377 / JCM 17463 / KCTC 5835 / VPI 0990)</name>
    <name type="common">Eubacterium rectale</name>
    <dbReference type="NCBI Taxonomy" id="515619"/>
    <lineage>
        <taxon>Bacteria</taxon>
        <taxon>Bacillati</taxon>
        <taxon>Bacillota</taxon>
        <taxon>Clostridia</taxon>
        <taxon>Lachnospirales</taxon>
        <taxon>Lachnospiraceae</taxon>
        <taxon>Agathobacter</taxon>
    </lineage>
</organism>
<accession>C4ZEE4</accession>
<reference evidence="2 3" key="1">
    <citation type="journal article" date="2009" name="Proc. Natl. Acad. Sci. U.S.A.">
        <title>Characterizing a model human gut microbiota composed of members of its two dominant bacterial phyla.</title>
        <authorList>
            <person name="Mahowald M.A."/>
            <person name="Rey F.E."/>
            <person name="Seedorf H."/>
            <person name="Turnbaugh P.J."/>
            <person name="Fulton R.S."/>
            <person name="Wollam A."/>
            <person name="Shah N."/>
            <person name="Wang C."/>
            <person name="Magrini V."/>
            <person name="Wilson R.K."/>
            <person name="Cantarel B.L."/>
            <person name="Coutinho P.M."/>
            <person name="Henrissat B."/>
            <person name="Crock L.W."/>
            <person name="Russell A."/>
            <person name="Verberkmoes N.C."/>
            <person name="Hettich R.L."/>
            <person name="Gordon J.I."/>
        </authorList>
    </citation>
    <scope>NUCLEOTIDE SEQUENCE [LARGE SCALE GENOMIC DNA]</scope>
    <source>
        <strain evidence="3">ATCC 33656 / DSM 3377 / JCM 17463 / KCTC 5835 / LMG 30912 / VPI 0990</strain>
    </source>
</reference>
<keyword evidence="1" id="KW-1133">Transmembrane helix</keyword>
<dbReference type="KEGG" id="ere:EUBREC_3681"/>
<keyword evidence="1" id="KW-0812">Transmembrane</keyword>
<dbReference type="HOGENOM" id="CLU_3216426_0_0_9"/>
<evidence type="ECO:0000313" key="3">
    <source>
        <dbReference type="Proteomes" id="UP000001477"/>
    </source>
</evidence>
<evidence type="ECO:0000313" key="2">
    <source>
        <dbReference type="EMBL" id="ACR77407.1"/>
    </source>
</evidence>
<name>C4ZEE4_AGARV</name>
<proteinExistence type="predicted"/>
<sequence length="44" mass="4980">MITTIQNAINDGAKKPQNRNLLFLILLLSVLSKQRILPLFEFPG</sequence>
<protein>
    <submittedName>
        <fullName evidence="2">Uncharacterized protein</fullName>
    </submittedName>
</protein>
<dbReference type="PaxDb" id="515619-EUBREC_3681"/>
<gene>
    <name evidence="2" type="ordered locus">EUBREC_3681</name>
</gene>
<feature type="transmembrane region" description="Helical" evidence="1">
    <location>
        <begin position="21"/>
        <end position="40"/>
    </location>
</feature>
<keyword evidence="1" id="KW-0472">Membrane</keyword>
<evidence type="ECO:0000256" key="1">
    <source>
        <dbReference type="SAM" id="Phobius"/>
    </source>
</evidence>